<dbReference type="OrthoDB" id="1896560at2759"/>
<evidence type="ECO:0000256" key="1">
    <source>
        <dbReference type="ARBA" id="ARBA00022821"/>
    </source>
</evidence>
<proteinExistence type="predicted"/>
<sequence>HIYCCKKLKSLPARMESLLPSLQLLILIFCPEIERFPEGGLPTSLQTLRITFCEKLLTSPREWDLMRLPCLRSLIVDVMDEAIESFPNEDWLLPCSLEDLQLFLGENIKTLNYSGLQHLTSLQSLGIGGCSLLQSLPEEGLPASLTKLEIRDCPLLKPRLEWEKGRDWSKVAHIPCIIVDKELIP</sequence>
<dbReference type="EMBL" id="HG746921">
    <property type="protein sequence ID" value="CDP21921.1"/>
    <property type="molecule type" value="Genomic_DNA"/>
</dbReference>
<dbReference type="OMA" id="RILWVEY"/>
<dbReference type="PANTHER" id="PTHR36766">
    <property type="entry name" value="PLANT BROAD-SPECTRUM MILDEW RESISTANCE PROTEIN RPW8"/>
    <property type="match status" value="1"/>
</dbReference>
<keyword evidence="3" id="KW-1185">Reference proteome</keyword>
<evidence type="ECO:0000313" key="3">
    <source>
        <dbReference type="Proteomes" id="UP000295252"/>
    </source>
</evidence>
<dbReference type="InParanoid" id="A0A068VMJ4"/>
<gene>
    <name evidence="2" type="ORF">GSCOC_T00012944001</name>
</gene>
<dbReference type="SUPFAM" id="SSF52058">
    <property type="entry name" value="L domain-like"/>
    <property type="match status" value="1"/>
</dbReference>
<dbReference type="STRING" id="49390.A0A068VMJ4"/>
<dbReference type="Proteomes" id="UP000295252">
    <property type="component" value="Unassembled WGS sequence"/>
</dbReference>
<dbReference type="InterPro" id="IPR032675">
    <property type="entry name" value="LRR_dom_sf"/>
</dbReference>
<reference evidence="3" key="1">
    <citation type="journal article" date="2014" name="Science">
        <title>The coffee genome provides insight into the convergent evolution of caffeine biosynthesis.</title>
        <authorList>
            <person name="Denoeud F."/>
            <person name="Carretero-Paulet L."/>
            <person name="Dereeper A."/>
            <person name="Droc G."/>
            <person name="Guyot R."/>
            <person name="Pietrella M."/>
            <person name="Zheng C."/>
            <person name="Alberti A."/>
            <person name="Anthony F."/>
            <person name="Aprea G."/>
            <person name="Aury J.M."/>
            <person name="Bento P."/>
            <person name="Bernard M."/>
            <person name="Bocs S."/>
            <person name="Campa C."/>
            <person name="Cenci A."/>
            <person name="Combes M.C."/>
            <person name="Crouzillat D."/>
            <person name="Da Silva C."/>
            <person name="Daddiego L."/>
            <person name="De Bellis F."/>
            <person name="Dussert S."/>
            <person name="Garsmeur O."/>
            <person name="Gayraud T."/>
            <person name="Guignon V."/>
            <person name="Jahn K."/>
            <person name="Jamilloux V."/>
            <person name="Joet T."/>
            <person name="Labadie K."/>
            <person name="Lan T."/>
            <person name="Leclercq J."/>
            <person name="Lepelley M."/>
            <person name="Leroy T."/>
            <person name="Li L.T."/>
            <person name="Librado P."/>
            <person name="Lopez L."/>
            <person name="Munoz A."/>
            <person name="Noel B."/>
            <person name="Pallavicini A."/>
            <person name="Perrotta G."/>
            <person name="Poncet V."/>
            <person name="Pot D."/>
            <person name="Priyono X."/>
            <person name="Rigoreau M."/>
            <person name="Rouard M."/>
            <person name="Rozas J."/>
            <person name="Tranchant-Dubreuil C."/>
            <person name="VanBuren R."/>
            <person name="Zhang Q."/>
            <person name="Andrade A.C."/>
            <person name="Argout X."/>
            <person name="Bertrand B."/>
            <person name="de Kochko A."/>
            <person name="Graziosi G."/>
            <person name="Henry R.J."/>
            <person name="Jayarama X."/>
            <person name="Ming R."/>
            <person name="Nagai C."/>
            <person name="Rounsley S."/>
            <person name="Sankoff D."/>
            <person name="Giuliano G."/>
            <person name="Albert V.A."/>
            <person name="Wincker P."/>
            <person name="Lashermes P."/>
        </authorList>
    </citation>
    <scope>NUCLEOTIDE SEQUENCE [LARGE SCALE GENOMIC DNA]</scope>
    <source>
        <strain evidence="3">cv. DH200-94</strain>
    </source>
</reference>
<dbReference type="AlphaFoldDB" id="A0A068VMJ4"/>
<dbReference type="GO" id="GO:0006952">
    <property type="term" value="P:defense response"/>
    <property type="evidence" value="ECO:0007669"/>
    <property type="project" value="UniProtKB-KW"/>
</dbReference>
<evidence type="ECO:0000313" key="2">
    <source>
        <dbReference type="EMBL" id="CDP21921.1"/>
    </source>
</evidence>
<organism evidence="2 3">
    <name type="scientific">Coffea canephora</name>
    <name type="common">Robusta coffee</name>
    <dbReference type="NCBI Taxonomy" id="49390"/>
    <lineage>
        <taxon>Eukaryota</taxon>
        <taxon>Viridiplantae</taxon>
        <taxon>Streptophyta</taxon>
        <taxon>Embryophyta</taxon>
        <taxon>Tracheophyta</taxon>
        <taxon>Spermatophyta</taxon>
        <taxon>Magnoliopsida</taxon>
        <taxon>eudicotyledons</taxon>
        <taxon>Gunneridae</taxon>
        <taxon>Pentapetalae</taxon>
        <taxon>asterids</taxon>
        <taxon>lamiids</taxon>
        <taxon>Gentianales</taxon>
        <taxon>Rubiaceae</taxon>
        <taxon>Ixoroideae</taxon>
        <taxon>Gardenieae complex</taxon>
        <taxon>Bertiereae - Coffeeae clade</taxon>
        <taxon>Coffeeae</taxon>
        <taxon>Coffea</taxon>
    </lineage>
</organism>
<dbReference type="Gene3D" id="3.80.10.10">
    <property type="entry name" value="Ribonuclease Inhibitor"/>
    <property type="match status" value="1"/>
</dbReference>
<dbReference type="PhylomeDB" id="A0A068VMJ4"/>
<accession>A0A068VMJ4</accession>
<protein>
    <submittedName>
        <fullName evidence="2">DH200=94 genomic scaffold, scaffold_7837</fullName>
    </submittedName>
</protein>
<dbReference type="Gramene" id="CDP21921">
    <property type="protein sequence ID" value="CDP21921"/>
    <property type="gene ID" value="GSCOC_T00012944001"/>
</dbReference>
<feature type="non-terminal residue" evidence="2">
    <location>
        <position position="1"/>
    </location>
</feature>
<name>A0A068VMJ4_COFCA</name>
<keyword evidence="1" id="KW-0611">Plant defense</keyword>
<dbReference type="PANTHER" id="PTHR36766:SF70">
    <property type="entry name" value="DISEASE RESISTANCE PROTEIN RGA4"/>
    <property type="match status" value="1"/>
</dbReference>